<comment type="caution">
    <text evidence="6">The sequence shown here is derived from an EMBL/GenBank/DDBJ whole genome shotgun (WGS) entry which is preliminary data.</text>
</comment>
<dbReference type="InterPro" id="IPR018060">
    <property type="entry name" value="HTH_AraC"/>
</dbReference>
<feature type="domain" description="HTH araC/xylS-type" evidence="5">
    <location>
        <begin position="698"/>
        <end position="796"/>
    </location>
</feature>
<evidence type="ECO:0000256" key="4">
    <source>
        <dbReference type="SAM" id="Phobius"/>
    </source>
</evidence>
<dbReference type="GO" id="GO:0043565">
    <property type="term" value="F:sequence-specific DNA binding"/>
    <property type="evidence" value="ECO:0007669"/>
    <property type="project" value="InterPro"/>
</dbReference>
<keyword evidence="7" id="KW-1185">Reference proteome</keyword>
<dbReference type="InterPro" id="IPR018062">
    <property type="entry name" value="HTH_AraC-typ_CS"/>
</dbReference>
<dbReference type="Gene3D" id="3.30.450.20">
    <property type="entry name" value="PAS domain"/>
    <property type="match status" value="1"/>
</dbReference>
<dbReference type="GO" id="GO:0003700">
    <property type="term" value="F:DNA-binding transcription factor activity"/>
    <property type="evidence" value="ECO:0007669"/>
    <property type="project" value="InterPro"/>
</dbReference>
<dbReference type="PANTHER" id="PTHR43280:SF2">
    <property type="entry name" value="HTH-TYPE TRANSCRIPTIONAL REGULATOR EXSA"/>
    <property type="match status" value="1"/>
</dbReference>
<gene>
    <name evidence="6" type="ORF">FE784_19335</name>
</gene>
<keyword evidence="4" id="KW-0812">Transmembrane</keyword>
<dbReference type="SMART" id="SM00342">
    <property type="entry name" value="HTH_ARAC"/>
    <property type="match status" value="1"/>
</dbReference>
<dbReference type="SUPFAM" id="SSF46689">
    <property type="entry name" value="Homeodomain-like"/>
    <property type="match status" value="2"/>
</dbReference>
<dbReference type="EMBL" id="VDCQ01000027">
    <property type="protein sequence ID" value="TNJ64606.1"/>
    <property type="molecule type" value="Genomic_DNA"/>
</dbReference>
<name>A0A5C4T716_9BACL</name>
<dbReference type="InterPro" id="IPR041522">
    <property type="entry name" value="CdaR_GGDEF"/>
</dbReference>
<dbReference type="Proteomes" id="UP000307943">
    <property type="component" value="Unassembled WGS sequence"/>
</dbReference>
<dbReference type="PANTHER" id="PTHR43280">
    <property type="entry name" value="ARAC-FAMILY TRANSCRIPTIONAL REGULATOR"/>
    <property type="match status" value="1"/>
</dbReference>
<proteinExistence type="predicted"/>
<feature type="transmembrane region" description="Helical" evidence="4">
    <location>
        <begin position="59"/>
        <end position="80"/>
    </location>
</feature>
<reference evidence="6 7" key="1">
    <citation type="submission" date="2019-05" db="EMBL/GenBank/DDBJ databases">
        <title>We sequenced the genome of Paenibacillus hemerocallicola KCTC 33185 for further insight into its adaptation and study the phylogeny of Paenibacillus.</title>
        <authorList>
            <person name="Narsing Rao M.P."/>
        </authorList>
    </citation>
    <scope>NUCLEOTIDE SEQUENCE [LARGE SCALE GENOMIC DNA]</scope>
    <source>
        <strain evidence="6 7">KCTC 33185</strain>
    </source>
</reference>
<feature type="transmembrane region" description="Helical" evidence="4">
    <location>
        <begin position="337"/>
        <end position="356"/>
    </location>
</feature>
<keyword evidence="2" id="KW-0238">DNA-binding</keyword>
<dbReference type="Pfam" id="PF12833">
    <property type="entry name" value="HTH_18"/>
    <property type="match status" value="1"/>
</dbReference>
<feature type="transmembrane region" description="Helical" evidence="4">
    <location>
        <begin position="29"/>
        <end position="47"/>
    </location>
</feature>
<keyword evidence="4" id="KW-0472">Membrane</keyword>
<dbReference type="Gene3D" id="1.10.10.60">
    <property type="entry name" value="Homeodomain-like"/>
    <property type="match status" value="2"/>
</dbReference>
<evidence type="ECO:0000256" key="2">
    <source>
        <dbReference type="ARBA" id="ARBA00023125"/>
    </source>
</evidence>
<evidence type="ECO:0000313" key="6">
    <source>
        <dbReference type="EMBL" id="TNJ64606.1"/>
    </source>
</evidence>
<sequence length="802" mass="91895">MSIDMYISCLNPANGPAGGRIPIHARNAIAFYSGIVVLEVCTMKIVRHFSEMFTFKRKLLAVIVILSIAPIPLFGLFSYYTVSRSVEEEVDLNHQMILAQIEKHVDTFLQSLGKSSLEIASNPSVESSVRHGISIERYLTESTEMMDALQKYRSLSDIAFDISVVYNQFHKVYSNRYGYIDLNQFPYREIVQNSPLKYNGFVVVSPNTYANQNEILIVRPIPATSLPGVGMLFIHVNPDNLTAFLKELNIGQKILFIFDEQGKVVAESNASAADSGLAASVRLYEYWARQLDGPNQIRFNDKQYDLSALRSAFTNWTYVTMTPTAELNRKLNNIQQATFGMVALLSGIWLVLAIAGSNRLYVPIQRLLSLFSSPQSERSDAIQTLDRNMRQMMAANKQLQVRLGEQLPYWREGVFLRLLRGDMSDQEFRLQMEHYGLPLEGLWYCVCIVEVDRFDEFQRMYQKKDRSLIVYALSKLIEEISTDRYSSITVVPRSGQFALMLGIEQWNDDTEPSVRTICDEIRHKVSQFFPFTVSVSMSGAKKDYGGLIDCYQEALSLMGYRMLLGMNVTIARQDIAISVRSSGRPLIESQKMIMHSIAQGDFPQAEQRLEELMRLIPKSVPNTETALALFAYLIGELDGFIHELGYELEDFFETDLYQSLYAFNSLKDVEQWLKGTVFRSIREKLETLQIGKQKRLLHQVLAYIHDRYDQDLSLQGVADHFGASTGQIGRAFKEELDTNFSQYIIQYRINKAKEWLIHTDMPIKEMTERLRYTTVHNFTRIFTKTVGSPPGTYRKNNRDEKL</sequence>
<dbReference type="AlphaFoldDB" id="A0A5C4T716"/>
<keyword evidence="4" id="KW-1133">Transmembrane helix</keyword>
<protein>
    <submittedName>
        <fullName evidence="6">Helix-turn-helix domain-containing protein</fullName>
    </submittedName>
</protein>
<organism evidence="6 7">
    <name type="scientific">Paenibacillus hemerocallicola</name>
    <dbReference type="NCBI Taxonomy" id="1172614"/>
    <lineage>
        <taxon>Bacteria</taxon>
        <taxon>Bacillati</taxon>
        <taxon>Bacillota</taxon>
        <taxon>Bacilli</taxon>
        <taxon>Bacillales</taxon>
        <taxon>Paenibacillaceae</taxon>
        <taxon>Paenibacillus</taxon>
    </lineage>
</organism>
<evidence type="ECO:0000259" key="5">
    <source>
        <dbReference type="PROSITE" id="PS01124"/>
    </source>
</evidence>
<keyword evidence="3" id="KW-0804">Transcription</keyword>
<dbReference type="PROSITE" id="PS01124">
    <property type="entry name" value="HTH_ARAC_FAMILY_2"/>
    <property type="match status" value="1"/>
</dbReference>
<evidence type="ECO:0000256" key="1">
    <source>
        <dbReference type="ARBA" id="ARBA00023015"/>
    </source>
</evidence>
<dbReference type="PROSITE" id="PS00041">
    <property type="entry name" value="HTH_ARAC_FAMILY_1"/>
    <property type="match status" value="1"/>
</dbReference>
<accession>A0A5C4T716</accession>
<dbReference type="OrthoDB" id="1975037at2"/>
<keyword evidence="1" id="KW-0805">Transcription regulation</keyword>
<evidence type="ECO:0000256" key="3">
    <source>
        <dbReference type="ARBA" id="ARBA00023163"/>
    </source>
</evidence>
<dbReference type="Pfam" id="PF17853">
    <property type="entry name" value="GGDEF_2"/>
    <property type="match status" value="1"/>
</dbReference>
<dbReference type="InterPro" id="IPR009057">
    <property type="entry name" value="Homeodomain-like_sf"/>
</dbReference>
<evidence type="ECO:0000313" key="7">
    <source>
        <dbReference type="Proteomes" id="UP000307943"/>
    </source>
</evidence>